<dbReference type="FunFam" id="3.10.20.90:FF:000341">
    <property type="entry name" value="Ubiquitin-like superfamily protein"/>
    <property type="match status" value="1"/>
</dbReference>
<dbReference type="SUPFAM" id="SSF49879">
    <property type="entry name" value="SMAD/FHA domain"/>
    <property type="match status" value="1"/>
</dbReference>
<reference evidence="25" key="1">
    <citation type="submission" date="2018-02" db="EMBL/GenBank/DDBJ databases">
        <authorList>
            <person name="Cohen D.B."/>
            <person name="Kent A.D."/>
        </authorList>
    </citation>
    <scope>NUCLEOTIDE SEQUENCE</scope>
</reference>
<dbReference type="AlphaFoldDB" id="A0A2N9ITI1"/>
<evidence type="ECO:0000313" key="25">
    <source>
        <dbReference type="EMBL" id="SPD27473.1"/>
    </source>
</evidence>
<dbReference type="GO" id="GO:0005634">
    <property type="term" value="C:nucleus"/>
    <property type="evidence" value="ECO:0007669"/>
    <property type="project" value="UniProtKB-SubCell"/>
</dbReference>
<keyword evidence="7" id="KW-0227">DNA damage</keyword>
<dbReference type="GO" id="GO:0003690">
    <property type="term" value="F:double-stranded DNA binding"/>
    <property type="evidence" value="ECO:0007669"/>
    <property type="project" value="TreeGrafter"/>
</dbReference>
<dbReference type="EMBL" id="OIVN01006193">
    <property type="protein sequence ID" value="SPD27473.1"/>
    <property type="molecule type" value="Genomic_DNA"/>
</dbReference>
<dbReference type="CDD" id="cd06257">
    <property type="entry name" value="DnaJ"/>
    <property type="match status" value="1"/>
</dbReference>
<dbReference type="PRINTS" id="PR00625">
    <property type="entry name" value="JDOMAIN"/>
</dbReference>
<evidence type="ECO:0000256" key="16">
    <source>
        <dbReference type="ARBA" id="ARBA00023242"/>
    </source>
</evidence>
<feature type="active site" description="Proton donor/acceptor" evidence="18">
    <location>
        <position position="745"/>
    </location>
</feature>
<comment type="subcellular location">
    <subcellularLocation>
        <location evidence="2">Endoplasmic reticulum membrane</location>
        <topology evidence="2">Multi-pass membrane protein</topology>
    </subcellularLocation>
    <subcellularLocation>
        <location evidence="1">Nucleus</location>
    </subcellularLocation>
</comment>
<dbReference type="InterPro" id="IPR019954">
    <property type="entry name" value="Ubiquitin_CS"/>
</dbReference>
<evidence type="ECO:0000256" key="6">
    <source>
        <dbReference type="ARBA" id="ARBA00022729"/>
    </source>
</evidence>
<dbReference type="InterPro" id="IPR000626">
    <property type="entry name" value="Ubiquitin-like_dom"/>
</dbReference>
<dbReference type="SUPFAM" id="SSF56024">
    <property type="entry name" value="Phospholipase D/nuclease"/>
    <property type="match status" value="2"/>
</dbReference>
<evidence type="ECO:0000256" key="19">
    <source>
        <dbReference type="PIRSR" id="PIRSR610347-2"/>
    </source>
</evidence>
<evidence type="ECO:0000256" key="22">
    <source>
        <dbReference type="SAM" id="SignalP"/>
    </source>
</evidence>
<evidence type="ECO:0000256" key="17">
    <source>
        <dbReference type="ARBA" id="ARBA00056093"/>
    </source>
</evidence>
<keyword evidence="6 22" id="KW-0732">Signal</keyword>
<name>A0A2N9ITI1_FAGSY</name>
<evidence type="ECO:0008006" key="26">
    <source>
        <dbReference type="Google" id="ProtNLM"/>
    </source>
</evidence>
<feature type="domain" description="Ubiquitin-like" evidence="23">
    <location>
        <begin position="1071"/>
        <end position="1152"/>
    </location>
</feature>
<dbReference type="SUPFAM" id="SSF46565">
    <property type="entry name" value="Chaperone J-domain"/>
    <property type="match status" value="1"/>
</dbReference>
<feature type="signal peptide" evidence="22">
    <location>
        <begin position="1"/>
        <end position="28"/>
    </location>
</feature>
<feature type="domain" description="Ubiquitin-like" evidence="23">
    <location>
        <begin position="891"/>
        <end position="953"/>
    </location>
</feature>
<evidence type="ECO:0000256" key="18">
    <source>
        <dbReference type="PIRSR" id="PIRSR610347-1"/>
    </source>
</evidence>
<dbReference type="PROSITE" id="PS00299">
    <property type="entry name" value="UBIQUITIN_1"/>
    <property type="match status" value="1"/>
</dbReference>
<keyword evidence="16" id="KW-0539">Nucleus</keyword>
<gene>
    <name evidence="25" type="ORF">FSB_LOCUS55355</name>
</gene>
<dbReference type="InterPro" id="IPR008984">
    <property type="entry name" value="SMAD_FHA_dom_sf"/>
</dbReference>
<dbReference type="CDD" id="cd17039">
    <property type="entry name" value="Ubl_ubiquitin_like"/>
    <property type="match status" value="3"/>
</dbReference>
<evidence type="ECO:0000256" key="5">
    <source>
        <dbReference type="ARBA" id="ARBA00022722"/>
    </source>
</evidence>
<evidence type="ECO:0000256" key="9">
    <source>
        <dbReference type="ARBA" id="ARBA00022824"/>
    </source>
</evidence>
<feature type="site" description="Interaction with DNA" evidence="20">
    <location>
        <position position="768"/>
    </location>
</feature>
<dbReference type="Gene3D" id="3.10.20.90">
    <property type="entry name" value="Phosphatidylinositol 3-kinase Catalytic Subunit, Chain A, domain 1"/>
    <property type="match status" value="3"/>
</dbReference>
<keyword evidence="4" id="KW-0812">Transmembrane</keyword>
<feature type="domain" description="Ubiquitin-like" evidence="23">
    <location>
        <begin position="973"/>
        <end position="1045"/>
    </location>
</feature>
<keyword evidence="10" id="KW-0269">Exonuclease</keyword>
<evidence type="ECO:0000259" key="24">
    <source>
        <dbReference type="PROSITE" id="PS50076"/>
    </source>
</evidence>
<evidence type="ECO:0000256" key="14">
    <source>
        <dbReference type="ARBA" id="ARBA00023186"/>
    </source>
</evidence>
<dbReference type="GO" id="GO:0017005">
    <property type="term" value="F:3'-tyrosyl-DNA phosphodiesterase activity"/>
    <property type="evidence" value="ECO:0007669"/>
    <property type="project" value="TreeGrafter"/>
</dbReference>
<evidence type="ECO:0000256" key="12">
    <source>
        <dbReference type="ARBA" id="ARBA00023136"/>
    </source>
</evidence>
<dbReference type="Pfam" id="PF00240">
    <property type="entry name" value="ubiquitin"/>
    <property type="match status" value="2"/>
</dbReference>
<dbReference type="GO" id="GO:0006281">
    <property type="term" value="P:DNA repair"/>
    <property type="evidence" value="ECO:0007669"/>
    <property type="project" value="UniProtKB-KW"/>
</dbReference>
<evidence type="ECO:0000256" key="2">
    <source>
        <dbReference type="ARBA" id="ARBA00004477"/>
    </source>
</evidence>
<feature type="region of interest" description="Disordered" evidence="21">
    <location>
        <begin position="454"/>
        <end position="476"/>
    </location>
</feature>
<dbReference type="CDD" id="cd22671">
    <property type="entry name" value="FHA_APTX-like"/>
    <property type="match status" value="1"/>
</dbReference>
<evidence type="ECO:0000256" key="10">
    <source>
        <dbReference type="ARBA" id="ARBA00022839"/>
    </source>
</evidence>
<dbReference type="PROSITE" id="PS00636">
    <property type="entry name" value="DNAJ_1"/>
    <property type="match status" value="1"/>
</dbReference>
<dbReference type="GO" id="GO:0005789">
    <property type="term" value="C:endoplasmic reticulum membrane"/>
    <property type="evidence" value="ECO:0007669"/>
    <property type="project" value="UniProtKB-SubCell"/>
</dbReference>
<dbReference type="Gene3D" id="2.60.200.20">
    <property type="match status" value="1"/>
</dbReference>
<keyword evidence="12" id="KW-0472">Membrane</keyword>
<feature type="compositionally biased region" description="Low complexity" evidence="21">
    <location>
        <begin position="457"/>
        <end position="472"/>
    </location>
</feature>
<keyword evidence="14" id="KW-0143">Chaperone</keyword>
<dbReference type="Gene3D" id="1.10.287.110">
    <property type="entry name" value="DnaJ domain"/>
    <property type="match status" value="1"/>
</dbReference>
<evidence type="ECO:0000256" key="15">
    <source>
        <dbReference type="ARBA" id="ARBA00023204"/>
    </source>
</evidence>
<feature type="chain" id="PRO_5014906009" description="J domain-containing protein" evidence="22">
    <location>
        <begin position="29"/>
        <end position="1154"/>
    </location>
</feature>
<keyword evidence="11" id="KW-1133">Transmembrane helix</keyword>
<dbReference type="PROSITE" id="PS50053">
    <property type="entry name" value="UBIQUITIN_2"/>
    <property type="match status" value="3"/>
</dbReference>
<evidence type="ECO:0000256" key="21">
    <source>
        <dbReference type="SAM" id="MobiDB-lite"/>
    </source>
</evidence>
<dbReference type="PANTHER" id="PTHR12415:SF0">
    <property type="entry name" value="TYROSYL-DNA PHOSPHODIESTERASE 1"/>
    <property type="match status" value="1"/>
</dbReference>
<dbReference type="Pfam" id="PF00226">
    <property type="entry name" value="DnaJ"/>
    <property type="match status" value="1"/>
</dbReference>
<keyword evidence="5" id="KW-0540">Nuclease</keyword>
<comment type="similarity">
    <text evidence="3">Belongs to the tyrosyl-DNA phosphodiesterase family.</text>
</comment>
<keyword evidence="15" id="KW-0234">DNA repair</keyword>
<dbReference type="InterPro" id="IPR036869">
    <property type="entry name" value="J_dom_sf"/>
</dbReference>
<comment type="function">
    <text evidence="17">May play a role in protein folding in the endoplasmic reticulum.</text>
</comment>
<dbReference type="SMART" id="SM00271">
    <property type="entry name" value="DnaJ"/>
    <property type="match status" value="1"/>
</dbReference>
<dbReference type="PROSITE" id="PS50076">
    <property type="entry name" value="DNAJ_2"/>
    <property type="match status" value="1"/>
</dbReference>
<protein>
    <recommendedName>
        <fullName evidence="26">J domain-containing protein</fullName>
    </recommendedName>
</protein>
<dbReference type="InterPro" id="IPR010347">
    <property type="entry name" value="Tdp1"/>
</dbReference>
<feature type="domain" description="J" evidence="24">
    <location>
        <begin position="35"/>
        <end position="99"/>
    </location>
</feature>
<keyword evidence="8" id="KW-0378">Hydrolase</keyword>
<dbReference type="SUPFAM" id="SSF54236">
    <property type="entry name" value="Ubiquitin-like"/>
    <property type="match status" value="3"/>
</dbReference>
<organism evidence="25">
    <name type="scientific">Fagus sylvatica</name>
    <name type="common">Beechnut</name>
    <dbReference type="NCBI Taxonomy" id="28930"/>
    <lineage>
        <taxon>Eukaryota</taxon>
        <taxon>Viridiplantae</taxon>
        <taxon>Streptophyta</taxon>
        <taxon>Embryophyta</taxon>
        <taxon>Tracheophyta</taxon>
        <taxon>Spermatophyta</taxon>
        <taxon>Magnoliopsida</taxon>
        <taxon>eudicotyledons</taxon>
        <taxon>Gunneridae</taxon>
        <taxon>Pentapetalae</taxon>
        <taxon>rosids</taxon>
        <taxon>fabids</taxon>
        <taxon>Fagales</taxon>
        <taxon>Fagaceae</taxon>
        <taxon>Fagus</taxon>
    </lineage>
</organism>
<accession>A0A2N9ITI1</accession>
<evidence type="ECO:0000256" key="20">
    <source>
        <dbReference type="PIRSR" id="PIRSR610347-3"/>
    </source>
</evidence>
<keyword evidence="9" id="KW-0256">Endoplasmic reticulum</keyword>
<dbReference type="InterPro" id="IPR001623">
    <property type="entry name" value="DnaJ_domain"/>
</dbReference>
<evidence type="ECO:0000256" key="11">
    <source>
        <dbReference type="ARBA" id="ARBA00022989"/>
    </source>
</evidence>
<evidence type="ECO:0000256" key="7">
    <source>
        <dbReference type="ARBA" id="ARBA00022763"/>
    </source>
</evidence>
<dbReference type="PANTHER" id="PTHR12415">
    <property type="entry name" value="TYROSYL-DNA PHOSPHODIESTERASE 1"/>
    <property type="match status" value="1"/>
</dbReference>
<dbReference type="GO" id="GO:0004527">
    <property type="term" value="F:exonuclease activity"/>
    <property type="evidence" value="ECO:0007669"/>
    <property type="project" value="UniProtKB-KW"/>
</dbReference>
<dbReference type="FunFam" id="3.30.870.10:FF:000031">
    <property type="entry name" value="Tyrosyl-DNA phosphodiesterase 1"/>
    <property type="match status" value="1"/>
</dbReference>
<dbReference type="GO" id="GO:0003697">
    <property type="term" value="F:single-stranded DNA binding"/>
    <property type="evidence" value="ECO:0007669"/>
    <property type="project" value="TreeGrafter"/>
</dbReference>
<evidence type="ECO:0000256" key="8">
    <source>
        <dbReference type="ARBA" id="ARBA00022801"/>
    </source>
</evidence>
<evidence type="ECO:0000259" key="23">
    <source>
        <dbReference type="PROSITE" id="PS50053"/>
    </source>
</evidence>
<feature type="binding site" evidence="19">
    <location>
        <position position="747"/>
    </location>
    <ligand>
        <name>substrate</name>
    </ligand>
</feature>
<dbReference type="FunFam" id="1.10.287.110:FF:000050">
    <property type="entry name" value="Chaperone protein dnaJ 50"/>
    <property type="match status" value="1"/>
</dbReference>
<dbReference type="Gene3D" id="3.30.870.10">
    <property type="entry name" value="Endonuclease Chain A"/>
    <property type="match status" value="3"/>
</dbReference>
<sequence>MARAAAIRWCAVVSALLLFSLLISPSTAIYCDEDDCYDLLGVSQNANGSEIKKAYYKLSLKYHPDKNPDPESKKLFVKVANAYEILKDEATRAQYDYAIAHPEEDTRAVLIGLLLVLSAFQYLNQWTTYNQAIAMVKKTPAYKNRLRAMELERSGGTTNKKKSNKQINKKLEVDEDLSKELDLQIKGADKPSIWELVGVRLILLPYTIGKVVPMLSFKNISCWFWRYKVKKAPYSWEDASYLTQRSLGVPLDAWRTIVVCSSRSPGCAKLGNSRTHSNSKAVSNSDPISKTLSSGLFHLNASLTTIKKSDHESHATKSSPMAQSQIGHLVPLNENLEQDTSLPKLTLSKGPNVIGRNNIPVPDKRLSRKHLTLTASTNASSVNLFVEGSNPVVVNSRNKRKKLYSQENTTIVDGDIVELIPGHHFFKFVKGEEPIPKRSRLAFDTKSNDEVKHMSLGQGSSSVGVGNSGQSKSKGECREEAIRDFRVSNDKLPSTFRLLRVKELPAWANTSCVSIGDVIQGDILIAVLSNYMVDMDWLLRDWNNKSQGLWMQDFPWKDQNSPSKGCGFETDLIDYLSALKWPEFSVKLPALGNFNINSNFFKKFDYSDAAVRLIASVPGYHTGSNLKKWGHMKLRTVLQECTFDQDFKNSPLAYQFSSLGSLDEKWLAELTSSMSSGFSEDKTPLGLGQPRIIWPTVEDVRCSLEGYAAGNAVPGPLKNVEKEFLKKYWAKWKASHTGRCRAMPHIKTFTRYNGQKLAWLLLTSSNLSKAAWGALQKNNSQLMIRSYELGVLFLPSSIERCGSGFSCTSNGDIKEDKCRLLDNSEVRRRKLVTLTWQGSRNSGLSSEVIPLPVPYELPPQPYTSEDVPWSWDRRYTKKDVYGQVWPRQPQRGRPFSIELGFFDSILEVKEKVQKYQGIPISKQTLIFNGHVLKDELNIQFSDIFQNSHIQLVIAPESDKAAIMVENSLPSKKIQLNIKIPTSKMHVPLEMDINDTIGRLKEKIQEMEAVPINRLMIHSSGTELQDHRSLGDCELSDNLDIEVSFRPSPTASTSSMAALSAGPTMAAGLKKLKLTVLPKCGTKKIPVEMNASDNVGELRKELQRLQEKLQFPLPQEGYFFIYKQNVMDDDRSFRWHHVVQGDTIEIFNGSVTGGS</sequence>
<proteinExistence type="inferred from homology"/>
<dbReference type="SMART" id="SM00213">
    <property type="entry name" value="UBQ"/>
    <property type="match status" value="3"/>
</dbReference>
<evidence type="ECO:0000256" key="1">
    <source>
        <dbReference type="ARBA" id="ARBA00004123"/>
    </source>
</evidence>
<evidence type="ECO:0000256" key="13">
    <source>
        <dbReference type="ARBA" id="ARBA00023180"/>
    </source>
</evidence>
<evidence type="ECO:0000256" key="4">
    <source>
        <dbReference type="ARBA" id="ARBA00022692"/>
    </source>
</evidence>
<evidence type="ECO:0000256" key="3">
    <source>
        <dbReference type="ARBA" id="ARBA00010205"/>
    </source>
</evidence>
<dbReference type="InterPro" id="IPR029071">
    <property type="entry name" value="Ubiquitin-like_domsf"/>
</dbReference>
<keyword evidence="13" id="KW-0325">Glycoprotein</keyword>
<dbReference type="InterPro" id="IPR018253">
    <property type="entry name" value="DnaJ_domain_CS"/>
</dbReference>
<dbReference type="Pfam" id="PF06087">
    <property type="entry name" value="Tyr-DNA_phospho"/>
    <property type="match status" value="1"/>
</dbReference>